<feature type="compositionally biased region" description="Low complexity" evidence="4">
    <location>
        <begin position="1961"/>
        <end position="1976"/>
    </location>
</feature>
<dbReference type="InterPro" id="IPR007249">
    <property type="entry name" value="DOP1_N"/>
</dbReference>
<feature type="compositionally biased region" description="Polar residues" evidence="4">
    <location>
        <begin position="1983"/>
        <end position="1992"/>
    </location>
</feature>
<keyword evidence="1" id="KW-0813">Transport</keyword>
<dbReference type="GO" id="GO:0006895">
    <property type="term" value="P:Golgi to endosome transport"/>
    <property type="evidence" value="ECO:0007669"/>
    <property type="project" value="InterPro"/>
</dbReference>
<dbReference type="InterPro" id="IPR056459">
    <property type="entry name" value="TPR_DOP1"/>
</dbReference>
<evidence type="ECO:0000256" key="2">
    <source>
        <dbReference type="ARBA" id="ARBA00022927"/>
    </source>
</evidence>
<dbReference type="InterPro" id="IPR040314">
    <property type="entry name" value="DOP1"/>
</dbReference>
<evidence type="ECO:0000256" key="3">
    <source>
        <dbReference type="ARBA" id="ARBA00046326"/>
    </source>
</evidence>
<keyword evidence="2" id="KW-0653">Protein transport</keyword>
<dbReference type="GO" id="GO:0005802">
    <property type="term" value="C:trans-Golgi network"/>
    <property type="evidence" value="ECO:0007669"/>
    <property type="project" value="TreeGrafter"/>
</dbReference>
<feature type="compositionally biased region" description="Polar residues" evidence="4">
    <location>
        <begin position="1386"/>
        <end position="1397"/>
    </location>
</feature>
<feature type="region of interest" description="Disordered" evidence="4">
    <location>
        <begin position="948"/>
        <end position="976"/>
    </location>
</feature>
<dbReference type="OrthoDB" id="297643at2759"/>
<sequence length="2067" mass="233258">MISKRLSQCLNASLPSGCQLKALETYEIIFNRIGQDKLAKDISIYATGLFPLFHLASTDVRFKIITLYEKYFLPLNTKLSSCLNGIVSSLLPGLEEGQGEIYEAIHKLLDQFCRATSTTMFFQAIWKSMVTTPYNRQAAINFLLTRLPKDFKDDSNQVVYLPEKDLLVAQALSDSLCDHNILVQRNILEVISLHFPISLKIFSNEAIENIIGSALRVVVIKDMSLNRRLYSWLLGPQDKSSMVDINYFLNHSKQSTISSIKKLLQVNNQDLLIAFKILTYLFQKEEFQVIIGDIFYDILKIIYQYKDGYTFSKDIIRHLDDLLDTINDQQVIWDYLIQLISNIGDRDQQENIDNVKLVECFLDIMTLSVEEVQNKHLPLLLLSMIKTMKSDILSKNNNGLILHYTQLSLKIIGKIIINDNNNINNNNNNNANNYTYQSIETYQSYFVDLYDYLDRNLSLLQPPTNHIINNPISLSSTNNNTLSNPLTFTPISSFAYITSTDLFIILDLSLQVLVGLFQQFKTSPTSPITSPILESSSPPKWFSPIYKFCLSENPFISCLTIKSFINLTNRHGSSGGLGKSLQNIITIQHLTELSKKLWSLLDPNNCAVHYKVATLFLSLREINESACAKVIAEAMSDSNLNTRIEGYQKFALFWRLTGELGTNTLPFSNTLFLMLDSLNHEQPIIRLTGHTWLADSISKAERILDPLLKILLDKSTVRFNNFYQSFYDTRRVIYAFKIFKSIIECDFKLFIQHVIEKPISKDILQLNELQTLSYRESPKSYSSVNPHNNDDLLSSPSPLGGDNTYLSFSSVHPPAQSISAAATTTETSSDFLFIPTNYYIDLLVVVALRFIQGQVSTTFDKSTPDGESFVSQNDTVQICAAEFLQYLLSQTSMQHSKALEIANNIQEPILQTLAQAVSSSNMVLQVHLLSLLRSIVLIDSSSSLQQQQQQQQHTPSMLQQSNYSSGGSSPLPQPSPYLDNNGFGSTSLSSITQSPMFLQTTVVGLIQPSTRFNIRFYWLDFITFCLPRMVHSAQLPNAVITIVNCLRDLISSFDPRSLYDSLTSRDIIVLLKSLTFIFKFSILEPLTPFDKINQEEQQINRGGALGGVRILTDFVKDVFTSEIDQSISLTPIGKVRDDIFHDLPAIISPLLKIWGPPKSTLSKISISTDVSSDTHNKYAIQDLVIHILDPLMSKYPTQFIGAIVELWQRSLNSSMSSSFPSMEDQGIMTRKVIMEIVFSLESVREETLLGASSHILASLHAQERMKPHKSIIHKITMKESALYDFIYRYIEEYSSTFEMISSHFLAVVRESTHSSNPMSFVSQLQILNIYTKKTLPEEKSKNSFKYRNNKRDLQDIIPKIVEACFMISGKSFNDISAMYIPPAINGNQQSTPQESYVSTTPTSSRPTSMDMRSISISSGSSGGGGGSNTNEYTYASTTISEENNQQQQQQQSQSQQLTPQQLTPQSQKIRTLSSGEDGAIPRFGNLKKEASRLKTQVSLKSLVHLSTTLASLLDSIFDDKERIATLLANTLHNVVPYIKSKIDINRENTYYAICLFSSLAEFSYNIKSIRKDALELFNDHDFFKADIKTLEQTGKIINQVMVHDKTALSDFMKNIGKSWTAVSTMFVNRETENMNRSKQLKRLSYIIWCGSENQYLSIMPAIQEKIVESLRIPNSTVLHLQVFLLLRVLLLRISHQNLRSFWPIILSELIDILSHPSDNGELVLSACKFLDLALTIPTITEQFNLFEWVFIKDCFVSNQNDAPFKPLVDQISSHTAMVDHEILDTTCSKIPILTSSGIVEIDYHPHQLPTPSPLLQPSRHSVNAVGGLANSSNSSFTNSNFNSSLLRPCIMIKSIQDLPNGYSDFKLFLSRFSSSIYKRHMRSSQIDYQFINEMICLDFCEIDSNKLTSILLSSTSINDFGSILLSIHQQQQQLQQLQQQQLQQQQQQQNETAASTTWTRGNGNQQQQQQQQNQSGGNNGGNKSPSFLSTRRITNSNSQQQSIIDDIPTTTTATTVSTPTKSSITTTDPSINENATNNNNNDHDDGEVDDEEIEHLLLSATIDDTNQ</sequence>
<dbReference type="RefSeq" id="XP_004354529.1">
    <property type="nucleotide sequence ID" value="XM_004354477.1"/>
</dbReference>
<dbReference type="PANTHER" id="PTHR14042:SF24">
    <property type="entry name" value="PROTEIN DOPEY-1 HOMOLOG"/>
    <property type="match status" value="1"/>
</dbReference>
<dbReference type="Proteomes" id="UP000007797">
    <property type="component" value="Unassembled WGS sequence"/>
</dbReference>
<organism evidence="8 9">
    <name type="scientific">Cavenderia fasciculata</name>
    <name type="common">Slime mold</name>
    <name type="synonym">Dictyostelium fasciculatum</name>
    <dbReference type="NCBI Taxonomy" id="261658"/>
    <lineage>
        <taxon>Eukaryota</taxon>
        <taxon>Amoebozoa</taxon>
        <taxon>Evosea</taxon>
        <taxon>Eumycetozoa</taxon>
        <taxon>Dictyostelia</taxon>
        <taxon>Acytosteliales</taxon>
        <taxon>Cavenderiaceae</taxon>
        <taxon>Cavenderia</taxon>
    </lineage>
</organism>
<gene>
    <name evidence="8" type="ORF">DFA_10625</name>
</gene>
<reference evidence="9" key="1">
    <citation type="journal article" date="2011" name="Genome Res.">
        <title>Phylogeny-wide analysis of social amoeba genomes highlights ancient origins for complex intercellular communication.</title>
        <authorList>
            <person name="Heidel A.J."/>
            <person name="Lawal H.M."/>
            <person name="Felder M."/>
            <person name="Schilde C."/>
            <person name="Helps N.R."/>
            <person name="Tunggal B."/>
            <person name="Rivero F."/>
            <person name="John U."/>
            <person name="Schleicher M."/>
            <person name="Eichinger L."/>
            <person name="Platzer M."/>
            <person name="Noegel A.A."/>
            <person name="Schaap P."/>
            <person name="Gloeckner G."/>
        </authorList>
    </citation>
    <scope>NUCLEOTIDE SEQUENCE [LARGE SCALE GENOMIC DNA]</scope>
    <source>
        <strain evidence="9">SH3</strain>
    </source>
</reference>
<evidence type="ECO:0000259" key="7">
    <source>
        <dbReference type="Pfam" id="PF24601"/>
    </source>
</evidence>
<dbReference type="OMA" id="GLETCIA"/>
<keyword evidence="9" id="KW-1185">Reference proteome</keyword>
<evidence type="ECO:0000259" key="6">
    <source>
        <dbReference type="Pfam" id="PF24598"/>
    </source>
</evidence>
<dbReference type="InterPro" id="IPR056457">
    <property type="entry name" value="DOP1_C"/>
</dbReference>
<dbReference type="GO" id="GO:0005768">
    <property type="term" value="C:endosome"/>
    <property type="evidence" value="ECO:0007669"/>
    <property type="project" value="TreeGrafter"/>
</dbReference>
<feature type="compositionally biased region" description="Low complexity" evidence="4">
    <location>
        <begin position="1993"/>
        <end position="2023"/>
    </location>
</feature>
<dbReference type="Pfam" id="PF24601">
    <property type="entry name" value="TPR_DOP1"/>
    <property type="match status" value="1"/>
</dbReference>
<dbReference type="InterPro" id="IPR016024">
    <property type="entry name" value="ARM-type_fold"/>
</dbReference>
<dbReference type="Pfam" id="PF04118">
    <property type="entry name" value="Dopey_N"/>
    <property type="match status" value="1"/>
</dbReference>
<dbReference type="PANTHER" id="PTHR14042">
    <property type="entry name" value="DOPEY-RELATED"/>
    <property type="match status" value="1"/>
</dbReference>
<feature type="compositionally biased region" description="Low complexity" evidence="4">
    <location>
        <begin position="1445"/>
        <end position="1467"/>
    </location>
</feature>
<proteinExistence type="inferred from homology"/>
<feature type="compositionally biased region" description="Polar residues" evidence="4">
    <location>
        <begin position="1951"/>
        <end position="1960"/>
    </location>
</feature>
<evidence type="ECO:0000313" key="8">
    <source>
        <dbReference type="EMBL" id="EGG15782.1"/>
    </source>
</evidence>
<evidence type="ECO:0000259" key="5">
    <source>
        <dbReference type="Pfam" id="PF04118"/>
    </source>
</evidence>
<dbReference type="GO" id="GO:0015031">
    <property type="term" value="P:protein transport"/>
    <property type="evidence" value="ECO:0007669"/>
    <property type="project" value="UniProtKB-KW"/>
</dbReference>
<dbReference type="EMBL" id="GL883026">
    <property type="protein sequence ID" value="EGG15782.1"/>
    <property type="molecule type" value="Genomic_DNA"/>
</dbReference>
<feature type="compositionally biased region" description="Polar residues" evidence="4">
    <location>
        <begin position="1428"/>
        <end position="1444"/>
    </location>
</feature>
<feature type="region of interest" description="Disordered" evidence="4">
    <location>
        <begin position="1386"/>
        <end position="1481"/>
    </location>
</feature>
<dbReference type="GeneID" id="14867408"/>
<feature type="compositionally biased region" description="Low complexity" evidence="4">
    <location>
        <begin position="1398"/>
        <end position="1419"/>
    </location>
</feature>
<dbReference type="SUPFAM" id="SSF48371">
    <property type="entry name" value="ARM repeat"/>
    <property type="match status" value="2"/>
</dbReference>
<comment type="similarity">
    <text evidence="3">Belongs to the DOP1 family.</text>
</comment>
<evidence type="ECO:0008006" key="10">
    <source>
        <dbReference type="Google" id="ProtNLM"/>
    </source>
</evidence>
<evidence type="ECO:0000256" key="1">
    <source>
        <dbReference type="ARBA" id="ARBA00022448"/>
    </source>
</evidence>
<feature type="domain" description="DOP1-like TPR" evidence="7">
    <location>
        <begin position="892"/>
        <end position="1084"/>
    </location>
</feature>
<feature type="compositionally biased region" description="Low complexity" evidence="4">
    <location>
        <begin position="948"/>
        <end position="970"/>
    </location>
</feature>
<feature type="domain" description="DOP1-like C-terminal" evidence="6">
    <location>
        <begin position="1494"/>
        <end position="1777"/>
    </location>
</feature>
<name>F4QAS9_CACFS</name>
<dbReference type="STRING" id="1054147.F4QAS9"/>
<feature type="domain" description="DOP1 N-terminal" evidence="5">
    <location>
        <begin position="2"/>
        <end position="237"/>
    </location>
</feature>
<dbReference type="GO" id="GO:0005829">
    <property type="term" value="C:cytosol"/>
    <property type="evidence" value="ECO:0007669"/>
    <property type="project" value="GOC"/>
</dbReference>
<accession>F4QAS9</accession>
<dbReference type="KEGG" id="dfa:DFA_10625"/>
<dbReference type="Pfam" id="PF24598">
    <property type="entry name" value="DOP1_C"/>
    <property type="match status" value="1"/>
</dbReference>
<evidence type="ECO:0000313" key="9">
    <source>
        <dbReference type="Proteomes" id="UP000007797"/>
    </source>
</evidence>
<evidence type="ECO:0000256" key="4">
    <source>
        <dbReference type="SAM" id="MobiDB-lite"/>
    </source>
</evidence>
<protein>
    <recommendedName>
        <fullName evidence="10">Dopey N-terminal domain-containing protein</fullName>
    </recommendedName>
</protein>
<feature type="region of interest" description="Disordered" evidence="4">
    <location>
        <begin position="1951"/>
        <end position="2047"/>
    </location>
</feature>